<dbReference type="GO" id="GO:0051301">
    <property type="term" value="P:cell division"/>
    <property type="evidence" value="ECO:0007669"/>
    <property type="project" value="UniProtKB-KW"/>
</dbReference>
<dbReference type="PROSITE" id="PS50245">
    <property type="entry name" value="CAP_GLY_2"/>
    <property type="match status" value="1"/>
</dbReference>
<keyword evidence="3" id="KW-0963">Cytoplasm</keyword>
<accession>A0A168DJH7</accession>
<keyword evidence="6 8" id="KW-0175">Coiled coil</keyword>
<dbReference type="OrthoDB" id="4205724at2759"/>
<dbReference type="VEuPathDB" id="FungiDB:AAP_00076"/>
<dbReference type="SUPFAM" id="SSF74924">
    <property type="entry name" value="Cap-Gly domain"/>
    <property type="match status" value="1"/>
</dbReference>
<dbReference type="PROSITE" id="PS00845">
    <property type="entry name" value="CAP_GLY_1"/>
    <property type="match status" value="1"/>
</dbReference>
<dbReference type="GO" id="GO:0000743">
    <property type="term" value="P:nuclear migration involved in conjugation with cellular fusion"/>
    <property type="evidence" value="ECO:0007669"/>
    <property type="project" value="TreeGrafter"/>
</dbReference>
<dbReference type="SMART" id="SM01052">
    <property type="entry name" value="CAP_GLY"/>
    <property type="match status" value="1"/>
</dbReference>
<dbReference type="InterPro" id="IPR036859">
    <property type="entry name" value="CAP-Gly_dom_sf"/>
</dbReference>
<evidence type="ECO:0000256" key="5">
    <source>
        <dbReference type="ARBA" id="ARBA00023017"/>
    </source>
</evidence>
<evidence type="ECO:0000256" key="3">
    <source>
        <dbReference type="ARBA" id="ARBA00022490"/>
    </source>
</evidence>
<feature type="compositionally biased region" description="Polar residues" evidence="9">
    <location>
        <begin position="235"/>
        <end position="253"/>
    </location>
</feature>
<dbReference type="Gene3D" id="2.30.30.190">
    <property type="entry name" value="CAP Gly-rich-like domain"/>
    <property type="match status" value="1"/>
</dbReference>
<keyword evidence="5" id="KW-0243">Dynein</keyword>
<dbReference type="GO" id="GO:0005816">
    <property type="term" value="C:spindle pole body"/>
    <property type="evidence" value="ECO:0007669"/>
    <property type="project" value="TreeGrafter"/>
</dbReference>
<dbReference type="InterPro" id="IPR022157">
    <property type="entry name" value="Dynactin"/>
</dbReference>
<feature type="domain" description="CAP-Gly" evidence="10">
    <location>
        <begin position="24"/>
        <end position="66"/>
    </location>
</feature>
<dbReference type="GO" id="GO:0030286">
    <property type="term" value="C:dynein complex"/>
    <property type="evidence" value="ECO:0007669"/>
    <property type="project" value="UniProtKB-KW"/>
</dbReference>
<dbReference type="Proteomes" id="UP000242877">
    <property type="component" value="Unassembled WGS sequence"/>
</dbReference>
<dbReference type="GO" id="GO:0000132">
    <property type="term" value="P:establishment of mitotic spindle orientation"/>
    <property type="evidence" value="ECO:0007669"/>
    <property type="project" value="TreeGrafter"/>
</dbReference>
<dbReference type="PANTHER" id="PTHR18916">
    <property type="entry name" value="DYNACTIN 1-RELATED MICROTUBULE-BINDING"/>
    <property type="match status" value="1"/>
</dbReference>
<comment type="similarity">
    <text evidence="2">Belongs to the dynactin 150 kDa subunit family.</text>
</comment>
<dbReference type="InterPro" id="IPR000938">
    <property type="entry name" value="CAP-Gly_domain"/>
</dbReference>
<evidence type="ECO:0000256" key="8">
    <source>
        <dbReference type="SAM" id="Coils"/>
    </source>
</evidence>
<gene>
    <name evidence="11" type="ORF">AAP_00076</name>
</gene>
<dbReference type="GO" id="GO:0051286">
    <property type="term" value="C:cell tip"/>
    <property type="evidence" value="ECO:0007669"/>
    <property type="project" value="TreeGrafter"/>
</dbReference>
<keyword evidence="12" id="KW-1185">Reference proteome</keyword>
<keyword evidence="7" id="KW-0206">Cytoskeleton</keyword>
<evidence type="ECO:0000256" key="2">
    <source>
        <dbReference type="ARBA" id="ARBA00011010"/>
    </source>
</evidence>
<feature type="coiled-coil region" evidence="8">
    <location>
        <begin position="1036"/>
        <end position="1154"/>
    </location>
</feature>
<dbReference type="Pfam" id="PF01302">
    <property type="entry name" value="CAP_GLY"/>
    <property type="match status" value="1"/>
</dbReference>
<feature type="compositionally biased region" description="Polar residues" evidence="9">
    <location>
        <begin position="105"/>
        <end position="179"/>
    </location>
</feature>
<evidence type="ECO:0000256" key="4">
    <source>
        <dbReference type="ARBA" id="ARBA00022701"/>
    </source>
</evidence>
<sequence length="1345" mass="151049">MADLPPGTVIALPDGRRAVIQFAGITSFAPGDWLGIRLDEPTGKNDGSVQGERYFECEPGYGMFIRPTAVAAILEMAPLPAATATATAPHARPARQGPRAPPSATRNVSRGATTRNSVSGIPSTSNLARRTSTVRRPNSISNLASPTKSPSRPPESNATNTLKSPTKPRTATISRTGMPTPSAIGVPSTRLTKQPSSSSTITRQASSSTLTPRNSAGQLTSSRLTPASAAKRGSMSRTPVSSPGASDDLQSSSERGKDLSDGDSSSSLLGKRALRSRPSLSTSPRGALNANALTKELEDLKTKLRMLEKKKAEDREKLKDIENLQADKEKYEGIITKLQAKYQPQALELNNLRKAMKELEAKYEESERLQAEHDSILEMATLDREMAEETAEAIKMEYEALKSKAEELELEVEVLREENRELASGMTPEEKSSAGWLQLEKTNERLREALIRLRDMTQQQEADLKKQVEELEADLEDYSALKSNYEATKEQLRVSEANMEDLKQQVEALGAEDMIEELTEKNMQYQEQVTELKAVIEDLESLRELNDELEINHMETEKQMQEEIDFLERLYNEQRRKVAQQDETISDLEYTLTRFRDLVSTLQNDLEDMRVTQQLTESEANDLTVRSRAMIDLNMKLQSSISKAQTKTIDIELSRMEAEESEQHLEIMKLYLPEYYDTEKNPVLAFLRFKRISFKAQLMSNTVKERMADSTNGLSSQDIFMSFDLLERLMLISLLCQRFMAFMSSCSGEEFLTFEGAWYELEPVERNLNHYIDGLRKNEINEKTSSIELQRSAALLLHLSETLIPQTLQMHADEISIRSLMIQTYLDSTASALSHLKSTIIKKNPAIEGDEDGPFLLQKLDSLAAHARGGKVVAGRTSRALEELKTRLLTPPKGCAEVFEKSEEITKSMAEFTRTVGLCVVELMEDAERMEPASSSELTDCMNKMVPAGSSSTEEASGYVTKQLQIISTNLEELAAISTDLSQTVEFERQEPPWVTRSKELKSNKVVPPDADEEIRRLRNAIHEAGTALGVKDKSIEEQTIKIELLESRMRDSTKKAETLKDVQAELEKLRAEREELVQITEKQSNDLNHLEQEREEFKLRLEKAKRVSASTDALSGAALPVSEVASSELLRENDHLRSEIASLQAAIRFTREENRRANLLDPYAVQRINNVRSWLDTPLTKTPQSSAEEELQQAGINECNDVFSHLLLLTNKTSLVDLKKTLPGDQAGRLAWRPLKSTTKYHAAKQRDDYETWVSWKEDVARRERERARRIEAIRIGRQRKNTEPPTLYQVYSDAHFSTTVSQKDVPYDPAQGMMDRAFMLLGKMQKDGDNSLSGVPKPISIVE</sequence>
<feature type="region of interest" description="Disordered" evidence="9">
    <location>
        <begin position="84"/>
        <end position="288"/>
    </location>
</feature>
<evidence type="ECO:0000259" key="10">
    <source>
        <dbReference type="PROSITE" id="PS50245"/>
    </source>
</evidence>
<feature type="compositionally biased region" description="Polar residues" evidence="9">
    <location>
        <begin position="210"/>
        <end position="225"/>
    </location>
</feature>
<evidence type="ECO:0000256" key="7">
    <source>
        <dbReference type="ARBA" id="ARBA00023212"/>
    </source>
</evidence>
<evidence type="ECO:0000256" key="1">
    <source>
        <dbReference type="ARBA" id="ARBA00004245"/>
    </source>
</evidence>
<name>A0A168DJH7_9EURO</name>
<comment type="caution">
    <text evidence="11">The sequence shown here is derived from an EMBL/GenBank/DDBJ whole genome shotgun (WGS) entry which is preliminary data.</text>
</comment>
<feature type="coiled-coil region" evidence="8">
    <location>
        <begin position="290"/>
        <end position="584"/>
    </location>
</feature>
<evidence type="ECO:0000256" key="9">
    <source>
        <dbReference type="SAM" id="MobiDB-lite"/>
    </source>
</evidence>
<dbReference type="GO" id="GO:0005874">
    <property type="term" value="C:microtubule"/>
    <property type="evidence" value="ECO:0007669"/>
    <property type="project" value="UniProtKB-KW"/>
</dbReference>
<evidence type="ECO:0000313" key="11">
    <source>
        <dbReference type="EMBL" id="KZZ97815.1"/>
    </source>
</evidence>
<evidence type="ECO:0000313" key="12">
    <source>
        <dbReference type="Proteomes" id="UP000242877"/>
    </source>
</evidence>
<evidence type="ECO:0000256" key="6">
    <source>
        <dbReference type="ARBA" id="ARBA00023054"/>
    </source>
</evidence>
<dbReference type="GO" id="GO:0005814">
    <property type="term" value="C:centriole"/>
    <property type="evidence" value="ECO:0007669"/>
    <property type="project" value="UniProtKB-SubCell"/>
</dbReference>
<dbReference type="Pfam" id="PF12455">
    <property type="entry name" value="Dynactin"/>
    <property type="match status" value="1"/>
</dbReference>
<feature type="compositionally biased region" description="Low complexity" evidence="9">
    <location>
        <begin position="84"/>
        <end position="104"/>
    </location>
</feature>
<dbReference type="EMBL" id="AZGZ01000001">
    <property type="protein sequence ID" value="KZZ97815.1"/>
    <property type="molecule type" value="Genomic_DNA"/>
</dbReference>
<protein>
    <submittedName>
        <fullName evidence="11">Dynactin</fullName>
    </submittedName>
</protein>
<keyword evidence="4" id="KW-0493">Microtubule</keyword>
<proteinExistence type="inferred from homology"/>
<feature type="compositionally biased region" description="Low complexity" evidence="9">
    <location>
        <begin position="196"/>
        <end position="209"/>
    </location>
</feature>
<organism evidence="11 12">
    <name type="scientific">Ascosphaera apis ARSEF 7405</name>
    <dbReference type="NCBI Taxonomy" id="392613"/>
    <lineage>
        <taxon>Eukaryota</taxon>
        <taxon>Fungi</taxon>
        <taxon>Dikarya</taxon>
        <taxon>Ascomycota</taxon>
        <taxon>Pezizomycotina</taxon>
        <taxon>Eurotiomycetes</taxon>
        <taxon>Eurotiomycetidae</taxon>
        <taxon>Onygenales</taxon>
        <taxon>Ascosphaeraceae</taxon>
        <taxon>Ascosphaera</taxon>
    </lineage>
</organism>
<feature type="compositionally biased region" description="Low complexity" evidence="9">
    <location>
        <begin position="262"/>
        <end position="285"/>
    </location>
</feature>
<reference evidence="11 12" key="1">
    <citation type="journal article" date="2016" name="Genome Biol. Evol.">
        <title>Divergent and convergent evolution of fungal pathogenicity.</title>
        <authorList>
            <person name="Shang Y."/>
            <person name="Xiao G."/>
            <person name="Zheng P."/>
            <person name="Cen K."/>
            <person name="Zhan S."/>
            <person name="Wang C."/>
        </authorList>
    </citation>
    <scope>NUCLEOTIDE SEQUENCE [LARGE SCALE GENOMIC DNA]</scope>
    <source>
        <strain evidence="11 12">ARSEF 7405</strain>
    </source>
</reference>
<dbReference type="GO" id="GO:0005819">
    <property type="term" value="C:spindle"/>
    <property type="evidence" value="ECO:0007669"/>
    <property type="project" value="UniProtKB-SubCell"/>
</dbReference>
<comment type="subcellular location">
    <subcellularLocation>
        <location evidence="1">Cytoplasm</location>
        <location evidence="1">Cytoskeleton</location>
    </subcellularLocation>
</comment>